<proteinExistence type="predicted"/>
<dbReference type="EMBL" id="JAVJAN010000018">
    <property type="protein sequence ID" value="MDR5587438.1"/>
    <property type="molecule type" value="Genomic_DNA"/>
</dbReference>
<protein>
    <submittedName>
        <fullName evidence="1">Uncharacterized protein</fullName>
    </submittedName>
</protein>
<accession>A0ABU1EGZ5</accession>
<evidence type="ECO:0000313" key="1">
    <source>
        <dbReference type="EMBL" id="MDR5587438.1"/>
    </source>
</evidence>
<evidence type="ECO:0000313" key="2">
    <source>
        <dbReference type="Proteomes" id="UP001256646"/>
    </source>
</evidence>
<name>A0ABU1EGZ5_9CLOT</name>
<dbReference type="RefSeq" id="WP_309556406.1">
    <property type="nucleotide sequence ID" value="NZ_JAVJAN010000018.1"/>
</dbReference>
<gene>
    <name evidence="1" type="ORF">RGC78_08140</name>
</gene>
<sequence>MIDKYILMYKDVPAGDLIYDTNTKKFSFEKYDEIINRQYLPLGMYSYKNWNISYKPSHDDIVFWLEDRVVPKERANIDEILEVMGLIDYDFWELCRRTRAMCMEDYFWLSKGEKYEDVHIRYLAENNRIEETPIPFKVEEYPAEYKVIGNKIIKNKDYL</sequence>
<comment type="caution">
    <text evidence="1">The sequence shown here is derived from an EMBL/GenBank/DDBJ whole genome shotgun (WGS) entry which is preliminary data.</text>
</comment>
<keyword evidence="2" id="KW-1185">Reference proteome</keyword>
<reference evidence="1 2" key="1">
    <citation type="submission" date="2023-09" db="EMBL/GenBank/DDBJ databases">
        <authorList>
            <person name="Zhai L."/>
        </authorList>
    </citation>
    <scope>NUCLEOTIDE SEQUENCE [LARGE SCALE GENOMIC DNA]</scope>
    <source>
        <strain evidence="1 2">5 N-1</strain>
    </source>
</reference>
<organism evidence="1 2">
    <name type="scientific">Clostridium aquiflavi</name>
    <dbReference type="NCBI Taxonomy" id="3073603"/>
    <lineage>
        <taxon>Bacteria</taxon>
        <taxon>Bacillati</taxon>
        <taxon>Bacillota</taxon>
        <taxon>Clostridia</taxon>
        <taxon>Eubacteriales</taxon>
        <taxon>Clostridiaceae</taxon>
        <taxon>Clostridium</taxon>
    </lineage>
</organism>
<dbReference type="Proteomes" id="UP001256646">
    <property type="component" value="Unassembled WGS sequence"/>
</dbReference>